<gene>
    <name evidence="1" type="ORF">OV079_40355</name>
</gene>
<dbReference type="RefSeq" id="WP_267775012.1">
    <property type="nucleotide sequence ID" value="NZ_JAPNKE010000002.1"/>
</dbReference>
<keyword evidence="2" id="KW-1185">Reference proteome</keyword>
<proteinExistence type="predicted"/>
<reference evidence="1" key="1">
    <citation type="submission" date="2022-11" db="EMBL/GenBank/DDBJ databases">
        <title>Minimal conservation of predation-associated metabolite biosynthetic gene clusters underscores biosynthetic potential of Myxococcota including descriptions for ten novel species: Archangium lansinium sp. nov., Myxococcus landrumus sp. nov., Nannocystis bai.</title>
        <authorList>
            <person name="Ahearne A."/>
            <person name="Stevens C."/>
            <person name="Phillips K."/>
        </authorList>
    </citation>
    <scope>NUCLEOTIDE SEQUENCE</scope>
    <source>
        <strain evidence="1">Na p29</strain>
    </source>
</reference>
<protein>
    <submittedName>
        <fullName evidence="1">PQQ-binding-like beta-propeller repeat protein</fullName>
    </submittedName>
</protein>
<accession>A0A9X3J330</accession>
<dbReference type="InterPro" id="IPR011044">
    <property type="entry name" value="Quino_amine_DH_bsu"/>
</dbReference>
<dbReference type="AlphaFoldDB" id="A0A9X3J330"/>
<dbReference type="PROSITE" id="PS51257">
    <property type="entry name" value="PROKAR_LIPOPROTEIN"/>
    <property type="match status" value="1"/>
</dbReference>
<evidence type="ECO:0000313" key="2">
    <source>
        <dbReference type="Proteomes" id="UP001150924"/>
    </source>
</evidence>
<sequence>MQDARGGRRSRAGAAVLALLAVTGCLGAAEPGAYRQWMGGPPILGDLNGDGVEEVVGWFADEGVVAFDGHSYEPLWRRPDRRIEVHDARRLGVFAGGAVVLAQPRAVEILDPANGTTRTALALTDEVDWLCAEGDKVGVYQRDKVRFVLDAATGQRDDAATPPTCPDMETRPVLCDTATHARCEGDFNTKKARLTDLVTGDSVGVEIKDPGTPEVTLVGYDGAGQQTWRVLFDSEGHRIEALDLVGGTLLIRQTYITAVDARTGAVLWTSTCGGSSGDAMVGTATRVYYECDGPKTAVALRIVDRATGAVLKDLGRPRGG</sequence>
<dbReference type="SUPFAM" id="SSF50969">
    <property type="entry name" value="YVTN repeat-like/Quinoprotein amine dehydrogenase"/>
    <property type="match status" value="1"/>
</dbReference>
<dbReference type="Proteomes" id="UP001150924">
    <property type="component" value="Unassembled WGS sequence"/>
</dbReference>
<name>A0A9X3J330_9BACT</name>
<organism evidence="1 2">
    <name type="scientific">Nannocystis pusilla</name>
    <dbReference type="NCBI Taxonomy" id="889268"/>
    <lineage>
        <taxon>Bacteria</taxon>
        <taxon>Pseudomonadati</taxon>
        <taxon>Myxococcota</taxon>
        <taxon>Polyangia</taxon>
        <taxon>Nannocystales</taxon>
        <taxon>Nannocystaceae</taxon>
        <taxon>Nannocystis</taxon>
    </lineage>
</organism>
<evidence type="ECO:0000313" key="1">
    <source>
        <dbReference type="EMBL" id="MCY1011713.1"/>
    </source>
</evidence>
<comment type="caution">
    <text evidence="1">The sequence shown here is derived from an EMBL/GenBank/DDBJ whole genome shotgun (WGS) entry which is preliminary data.</text>
</comment>
<dbReference type="EMBL" id="JAPNKE010000002">
    <property type="protein sequence ID" value="MCY1011713.1"/>
    <property type="molecule type" value="Genomic_DNA"/>
</dbReference>